<keyword evidence="2" id="KW-0808">Transferase</keyword>
<dbReference type="Pfam" id="PF07714">
    <property type="entry name" value="PK_Tyr_Ser-Thr"/>
    <property type="match status" value="1"/>
</dbReference>
<dbReference type="Gene3D" id="3.30.200.20">
    <property type="entry name" value="Phosphorylase Kinase, domain 1"/>
    <property type="match status" value="1"/>
</dbReference>
<dbReference type="InterPro" id="IPR001245">
    <property type="entry name" value="Ser-Thr/Tyr_kinase_cat_dom"/>
</dbReference>
<reference evidence="8" key="2">
    <citation type="submission" date="2020-08" db="EMBL/GenBank/DDBJ databases">
        <title>Plant Genome Project.</title>
        <authorList>
            <person name="Zhang R.-G."/>
        </authorList>
    </citation>
    <scope>NUCLEOTIDE SEQUENCE</scope>
    <source>
        <strain evidence="8">Huo1</strain>
        <tissue evidence="8">Leaf</tissue>
    </source>
</reference>
<dbReference type="InterPro" id="IPR017441">
    <property type="entry name" value="Protein_kinase_ATP_BS"/>
</dbReference>
<evidence type="ECO:0000313" key="9">
    <source>
        <dbReference type="Proteomes" id="UP000298416"/>
    </source>
</evidence>
<evidence type="ECO:0000256" key="4">
    <source>
        <dbReference type="ARBA" id="ARBA00022777"/>
    </source>
</evidence>
<keyword evidence="5 6" id="KW-0067">ATP-binding</keyword>
<keyword evidence="3 6" id="KW-0547">Nucleotide-binding</keyword>
<sequence length="207" mass="22542">MRLGCRAESLQHAFSTIKAANNDFSDENKLGQGGFGIVYKGKFPNGQEIAVKRLSRDSGQGNMEFKNGNSEMRPKIADFGMARLFGQDETLGNTSRVVGTYGYMPPEYLIHGQFSIKSDVYSFGVLVLEIISGRRNNGFRSGDGSVGDLSFAWRSWQEGRGGEVVDPFLRSGSGSGSTNEMHPYWFAVCSGKCSGLTNHGFCGAYAE</sequence>
<dbReference type="PROSITE" id="PS00107">
    <property type="entry name" value="PROTEIN_KINASE_ATP"/>
    <property type="match status" value="1"/>
</dbReference>
<dbReference type="InterPro" id="IPR011009">
    <property type="entry name" value="Kinase-like_dom_sf"/>
</dbReference>
<dbReference type="SUPFAM" id="SSF56112">
    <property type="entry name" value="Protein kinase-like (PK-like)"/>
    <property type="match status" value="1"/>
</dbReference>
<evidence type="ECO:0000256" key="6">
    <source>
        <dbReference type="PROSITE-ProRule" id="PRU10141"/>
    </source>
</evidence>
<protein>
    <recommendedName>
        <fullName evidence="7">Protein kinase domain-containing protein</fullName>
    </recommendedName>
</protein>
<comment type="caution">
    <text evidence="8">The sequence shown here is derived from an EMBL/GenBank/DDBJ whole genome shotgun (WGS) entry which is preliminary data.</text>
</comment>
<evidence type="ECO:0000256" key="2">
    <source>
        <dbReference type="ARBA" id="ARBA00022679"/>
    </source>
</evidence>
<evidence type="ECO:0000259" key="7">
    <source>
        <dbReference type="PROSITE" id="PS50011"/>
    </source>
</evidence>
<dbReference type="PANTHER" id="PTHR27002:SF814">
    <property type="entry name" value="CYSTEINE-RICH RECEPTOR-LIKE PROTEIN KINASE 10"/>
    <property type="match status" value="1"/>
</dbReference>
<dbReference type="GO" id="GO:0005524">
    <property type="term" value="F:ATP binding"/>
    <property type="evidence" value="ECO:0007669"/>
    <property type="project" value="UniProtKB-UniRule"/>
</dbReference>
<evidence type="ECO:0000256" key="5">
    <source>
        <dbReference type="ARBA" id="ARBA00022840"/>
    </source>
</evidence>
<keyword evidence="1" id="KW-0723">Serine/threonine-protein kinase</keyword>
<feature type="domain" description="Protein kinase" evidence="7">
    <location>
        <begin position="1"/>
        <end position="207"/>
    </location>
</feature>
<dbReference type="GO" id="GO:0004674">
    <property type="term" value="F:protein serine/threonine kinase activity"/>
    <property type="evidence" value="ECO:0007669"/>
    <property type="project" value="UniProtKB-KW"/>
</dbReference>
<reference evidence="8" key="1">
    <citation type="submission" date="2018-01" db="EMBL/GenBank/DDBJ databases">
        <authorList>
            <person name="Mao J.F."/>
        </authorList>
    </citation>
    <scope>NUCLEOTIDE SEQUENCE</scope>
    <source>
        <strain evidence="8">Huo1</strain>
        <tissue evidence="8">Leaf</tissue>
    </source>
</reference>
<gene>
    <name evidence="8" type="ORF">SASPL_146514</name>
</gene>
<feature type="binding site" evidence="6">
    <location>
        <position position="52"/>
    </location>
    <ligand>
        <name>ATP</name>
        <dbReference type="ChEBI" id="CHEBI:30616"/>
    </ligand>
</feature>
<dbReference type="InterPro" id="IPR000719">
    <property type="entry name" value="Prot_kinase_dom"/>
</dbReference>
<proteinExistence type="predicted"/>
<evidence type="ECO:0000313" key="8">
    <source>
        <dbReference type="EMBL" id="KAG6392299.1"/>
    </source>
</evidence>
<dbReference type="PROSITE" id="PS50011">
    <property type="entry name" value="PROTEIN_KINASE_DOM"/>
    <property type="match status" value="1"/>
</dbReference>
<dbReference type="EMBL" id="PNBA02000018">
    <property type="protein sequence ID" value="KAG6392299.1"/>
    <property type="molecule type" value="Genomic_DNA"/>
</dbReference>
<dbReference type="GO" id="GO:0005886">
    <property type="term" value="C:plasma membrane"/>
    <property type="evidence" value="ECO:0007669"/>
    <property type="project" value="TreeGrafter"/>
</dbReference>
<name>A0A8X8WDE6_SALSN</name>
<keyword evidence="4" id="KW-0418">Kinase</keyword>
<dbReference type="PANTHER" id="PTHR27002">
    <property type="entry name" value="RECEPTOR-LIKE SERINE/THREONINE-PROTEIN KINASE SD1-8"/>
    <property type="match status" value="1"/>
</dbReference>
<evidence type="ECO:0000256" key="3">
    <source>
        <dbReference type="ARBA" id="ARBA00022741"/>
    </source>
</evidence>
<keyword evidence="9" id="KW-1185">Reference proteome</keyword>
<organism evidence="8">
    <name type="scientific">Salvia splendens</name>
    <name type="common">Scarlet sage</name>
    <dbReference type="NCBI Taxonomy" id="180675"/>
    <lineage>
        <taxon>Eukaryota</taxon>
        <taxon>Viridiplantae</taxon>
        <taxon>Streptophyta</taxon>
        <taxon>Embryophyta</taxon>
        <taxon>Tracheophyta</taxon>
        <taxon>Spermatophyta</taxon>
        <taxon>Magnoliopsida</taxon>
        <taxon>eudicotyledons</taxon>
        <taxon>Gunneridae</taxon>
        <taxon>Pentapetalae</taxon>
        <taxon>asterids</taxon>
        <taxon>lamiids</taxon>
        <taxon>Lamiales</taxon>
        <taxon>Lamiaceae</taxon>
        <taxon>Nepetoideae</taxon>
        <taxon>Mentheae</taxon>
        <taxon>Salviinae</taxon>
        <taxon>Salvia</taxon>
        <taxon>Salvia subgen. Calosphace</taxon>
        <taxon>core Calosphace</taxon>
    </lineage>
</organism>
<evidence type="ECO:0000256" key="1">
    <source>
        <dbReference type="ARBA" id="ARBA00022527"/>
    </source>
</evidence>
<accession>A0A8X8WDE6</accession>
<dbReference type="Gene3D" id="1.10.510.10">
    <property type="entry name" value="Transferase(Phosphotransferase) domain 1"/>
    <property type="match status" value="1"/>
</dbReference>
<dbReference type="Proteomes" id="UP000298416">
    <property type="component" value="Unassembled WGS sequence"/>
</dbReference>
<dbReference type="AlphaFoldDB" id="A0A8X8WDE6"/>